<evidence type="ECO:0000313" key="1">
    <source>
        <dbReference type="EMBL" id="GHE48815.1"/>
    </source>
</evidence>
<protein>
    <submittedName>
        <fullName evidence="1">Uncharacterized protein</fullName>
    </submittedName>
</protein>
<name>A0A918ZGQ3_9ACTN</name>
<gene>
    <name evidence="1" type="ORF">GCM10018785_18010</name>
</gene>
<reference evidence="1" key="1">
    <citation type="journal article" date="2014" name="Int. J. Syst. Evol. Microbiol.">
        <title>Complete genome sequence of Corynebacterium casei LMG S-19264T (=DSM 44701T), isolated from a smear-ripened cheese.</title>
        <authorList>
            <consortium name="US DOE Joint Genome Institute (JGI-PGF)"/>
            <person name="Walter F."/>
            <person name="Albersmeier A."/>
            <person name="Kalinowski J."/>
            <person name="Ruckert C."/>
        </authorList>
    </citation>
    <scope>NUCLEOTIDE SEQUENCE</scope>
    <source>
        <strain evidence="1">JCM 4784</strain>
    </source>
</reference>
<dbReference type="AlphaFoldDB" id="A0A918ZGQ3"/>
<dbReference type="Proteomes" id="UP000608024">
    <property type="component" value="Unassembled WGS sequence"/>
</dbReference>
<reference evidence="1" key="2">
    <citation type="submission" date="2020-09" db="EMBL/GenBank/DDBJ databases">
        <authorList>
            <person name="Sun Q."/>
            <person name="Ohkuma M."/>
        </authorList>
    </citation>
    <scope>NUCLEOTIDE SEQUENCE</scope>
    <source>
        <strain evidence="1">JCM 4784</strain>
    </source>
</reference>
<sequence length="76" mass="8627">MARAQGFVYEERGDGSVEIRHHGRPAALLRGGRARRFLHEATTGDAQLTMARWTGDYRRGNERAARLHPRNARGTR</sequence>
<comment type="caution">
    <text evidence="1">The sequence shown here is derived from an EMBL/GenBank/DDBJ whole genome shotgun (WGS) entry which is preliminary data.</text>
</comment>
<evidence type="ECO:0000313" key="2">
    <source>
        <dbReference type="Proteomes" id="UP000608024"/>
    </source>
</evidence>
<organism evidence="1 2">
    <name type="scientific">Streptomyces longispororuber</name>
    <dbReference type="NCBI Taxonomy" id="68230"/>
    <lineage>
        <taxon>Bacteria</taxon>
        <taxon>Bacillati</taxon>
        <taxon>Actinomycetota</taxon>
        <taxon>Actinomycetes</taxon>
        <taxon>Kitasatosporales</taxon>
        <taxon>Streptomycetaceae</taxon>
        <taxon>Streptomyces</taxon>
    </lineage>
</organism>
<dbReference type="RefSeq" id="WP_190135307.1">
    <property type="nucleotide sequence ID" value="NZ_BNBT01000017.1"/>
</dbReference>
<proteinExistence type="predicted"/>
<dbReference type="EMBL" id="BNBT01000017">
    <property type="protein sequence ID" value="GHE48815.1"/>
    <property type="molecule type" value="Genomic_DNA"/>
</dbReference>
<accession>A0A918ZGQ3</accession>
<keyword evidence="2" id="KW-1185">Reference proteome</keyword>